<evidence type="ECO:0000313" key="12">
    <source>
        <dbReference type="Proteomes" id="UP000219621"/>
    </source>
</evidence>
<dbReference type="PROSITE" id="PS00550">
    <property type="entry name" value="HEMERYTHRINS"/>
    <property type="match status" value="1"/>
</dbReference>
<protein>
    <submittedName>
        <fullName evidence="11">Methyl-accepting chemotaxis protein</fullName>
    </submittedName>
</protein>
<dbReference type="Gene3D" id="1.20.120.50">
    <property type="entry name" value="Hemerythrin-like"/>
    <property type="match status" value="1"/>
</dbReference>
<dbReference type="InterPro" id="IPR012827">
    <property type="entry name" value="Hemerythrin_metal-bd"/>
</dbReference>
<dbReference type="PROSITE" id="PS50111">
    <property type="entry name" value="CHEMOTAXIS_TRANSDUC_2"/>
    <property type="match status" value="1"/>
</dbReference>
<feature type="coiled-coil region" evidence="7">
    <location>
        <begin position="260"/>
        <end position="287"/>
    </location>
</feature>
<dbReference type="Proteomes" id="UP000219621">
    <property type="component" value="Unassembled WGS sequence"/>
</dbReference>
<evidence type="ECO:0000256" key="6">
    <source>
        <dbReference type="PROSITE-ProRule" id="PRU00284"/>
    </source>
</evidence>
<evidence type="ECO:0000256" key="1">
    <source>
        <dbReference type="ARBA" id="ARBA00010587"/>
    </source>
</evidence>
<evidence type="ECO:0000313" key="11">
    <source>
        <dbReference type="EMBL" id="SOD91782.1"/>
    </source>
</evidence>
<dbReference type="SUPFAM" id="SSF58104">
    <property type="entry name" value="Methyl-accepting chemotaxis protein (MCP) signaling domain"/>
    <property type="match status" value="1"/>
</dbReference>
<dbReference type="InterPro" id="IPR003660">
    <property type="entry name" value="HAMP_dom"/>
</dbReference>
<keyword evidence="3" id="KW-0408">Iron</keyword>
<dbReference type="SMART" id="SM00283">
    <property type="entry name" value="MA"/>
    <property type="match status" value="1"/>
</dbReference>
<comment type="similarity">
    <text evidence="1">Belongs to the hemerythrin family.</text>
</comment>
<sequence>MSLLDNIRIPYKIAVAFASVCVVILGVGVVNLTSFQAFDEAGERLDALATFNDHTDRYTALLPQERSMVLAFMLTGERSLLDKIAAMEGDRTALMDRLRSEAIETQALEAVFAADEALRTQVLERQIALMRRSDTVNDARVIEITTLPERLLTARANAITAMEDAVHARLTEAAAARDDAANTLQVATYVGTAVAIGLALVLGFLLSRAIATPITGMTRYMDRLSEGALDDAAIPGSGRRDEIGTMADAVGVFRTGLVRARDLTADQERQHAERERQQKELERLVQSFEGTVVGVLDGLSRADHLLRETADKMTSGSAHTIDTADAAGHAASGASEDVNTVAASAEELSSSIQEIARRVAEATAVANRGVAEAETGSAEIAQLDQSVARIGEVVGLINDIASQTNLLALNATIEAARAGDAGKGFAVVANEVKGLATQTARATEDVARQISAIQDATRKAVAAIDRVSGIIREIDEISAGIAAAVEEQGAATAEIARGAEHTATATRSVVDVMGELRDAAQEQGRVAAEISASSRQISTQSKTLKEEVREFLSSVRATEGETSEFVRFEDEHAFGVPAIDDEHRRLMEVTNDLYRAIKSGTDRAMLDRSFDHLKRYTAEHFAKEEDYMSRSGYAGAADHQRHHAQFIERLDRLYAAYRGGDASAGMDLLGLLGSWWRNHMEEDDSRLADFVRQRAGRKLAA</sequence>
<keyword evidence="7" id="KW-0175">Coiled coil</keyword>
<dbReference type="Gene3D" id="1.10.287.950">
    <property type="entry name" value="Methyl-accepting chemotaxis protein"/>
    <property type="match status" value="1"/>
</dbReference>
<dbReference type="Pfam" id="PF00672">
    <property type="entry name" value="HAMP"/>
    <property type="match status" value="1"/>
</dbReference>
<dbReference type="InterPro" id="IPR035938">
    <property type="entry name" value="Hemerythrin-like_sf"/>
</dbReference>
<dbReference type="GO" id="GO:0046872">
    <property type="term" value="F:metal ion binding"/>
    <property type="evidence" value="ECO:0007669"/>
    <property type="project" value="UniProtKB-KW"/>
</dbReference>
<evidence type="ECO:0000259" key="10">
    <source>
        <dbReference type="PROSITE" id="PS50885"/>
    </source>
</evidence>
<dbReference type="OrthoDB" id="8482111at2"/>
<dbReference type="SMART" id="SM00304">
    <property type="entry name" value="HAMP"/>
    <property type="match status" value="1"/>
</dbReference>
<dbReference type="NCBIfam" id="TIGR02481">
    <property type="entry name" value="hemeryth_dom"/>
    <property type="match status" value="1"/>
</dbReference>
<dbReference type="PANTHER" id="PTHR32089:SF112">
    <property type="entry name" value="LYSOZYME-LIKE PROTEIN-RELATED"/>
    <property type="match status" value="1"/>
</dbReference>
<keyword evidence="2" id="KW-0479">Metal-binding</keyword>
<gene>
    <name evidence="11" type="ORF">SAMN05421508_102105</name>
</gene>
<keyword evidence="8" id="KW-0472">Membrane</keyword>
<dbReference type="InterPro" id="IPR012312">
    <property type="entry name" value="Hemerythrin-like"/>
</dbReference>
<evidence type="ECO:0000256" key="5">
    <source>
        <dbReference type="ARBA" id="ARBA00029447"/>
    </source>
</evidence>
<keyword evidence="4 6" id="KW-0807">Transducer</keyword>
<dbReference type="CDD" id="cd12107">
    <property type="entry name" value="Hemerythrin"/>
    <property type="match status" value="1"/>
</dbReference>
<comment type="similarity">
    <text evidence="5">Belongs to the methyl-accepting chemotaxis (MCP) protein family.</text>
</comment>
<dbReference type="GO" id="GO:0007165">
    <property type="term" value="P:signal transduction"/>
    <property type="evidence" value="ECO:0007669"/>
    <property type="project" value="UniProtKB-KW"/>
</dbReference>
<dbReference type="GO" id="GO:0016020">
    <property type="term" value="C:membrane"/>
    <property type="evidence" value="ECO:0007669"/>
    <property type="project" value="InterPro"/>
</dbReference>
<dbReference type="PANTHER" id="PTHR32089">
    <property type="entry name" value="METHYL-ACCEPTING CHEMOTAXIS PROTEIN MCPB"/>
    <property type="match status" value="1"/>
</dbReference>
<keyword evidence="12" id="KW-1185">Reference proteome</keyword>
<evidence type="ECO:0000256" key="7">
    <source>
        <dbReference type="SAM" id="Coils"/>
    </source>
</evidence>
<keyword evidence="8" id="KW-1133">Transmembrane helix</keyword>
<dbReference type="PROSITE" id="PS50885">
    <property type="entry name" value="HAMP"/>
    <property type="match status" value="1"/>
</dbReference>
<dbReference type="EMBL" id="OCNJ01000002">
    <property type="protein sequence ID" value="SOD91782.1"/>
    <property type="molecule type" value="Genomic_DNA"/>
</dbReference>
<dbReference type="NCBIfam" id="NF033749">
    <property type="entry name" value="bact_hemeryth"/>
    <property type="match status" value="1"/>
</dbReference>
<dbReference type="InterPro" id="IPR004089">
    <property type="entry name" value="MCPsignal_dom"/>
</dbReference>
<dbReference type="Pfam" id="PF01814">
    <property type="entry name" value="Hemerythrin"/>
    <property type="match status" value="1"/>
</dbReference>
<accession>A0A286G8J2</accession>
<evidence type="ECO:0000256" key="4">
    <source>
        <dbReference type="ARBA" id="ARBA00023224"/>
    </source>
</evidence>
<evidence type="ECO:0000256" key="3">
    <source>
        <dbReference type="ARBA" id="ARBA00023004"/>
    </source>
</evidence>
<dbReference type="InterPro" id="IPR016131">
    <property type="entry name" value="Haemerythrin_Fe_BS"/>
</dbReference>
<name>A0A286G8J2_9PROT</name>
<evidence type="ECO:0000256" key="2">
    <source>
        <dbReference type="ARBA" id="ARBA00022723"/>
    </source>
</evidence>
<evidence type="ECO:0000259" key="9">
    <source>
        <dbReference type="PROSITE" id="PS50111"/>
    </source>
</evidence>
<feature type="domain" description="HAMP" evidence="10">
    <location>
        <begin position="208"/>
        <end position="262"/>
    </location>
</feature>
<feature type="transmembrane region" description="Helical" evidence="8">
    <location>
        <begin position="186"/>
        <end position="206"/>
    </location>
</feature>
<reference evidence="11 12" key="1">
    <citation type="submission" date="2017-09" db="EMBL/GenBank/DDBJ databases">
        <authorList>
            <person name="Ehlers B."/>
            <person name="Leendertz F.H."/>
        </authorList>
    </citation>
    <scope>NUCLEOTIDE SEQUENCE [LARGE SCALE GENOMIC DNA]</scope>
    <source>
        <strain evidence="11 12">USBA 140</strain>
    </source>
</reference>
<feature type="domain" description="Methyl-accepting transducer" evidence="9">
    <location>
        <begin position="309"/>
        <end position="538"/>
    </location>
</feature>
<dbReference type="AlphaFoldDB" id="A0A286G8J2"/>
<dbReference type="Gene3D" id="6.10.340.10">
    <property type="match status" value="1"/>
</dbReference>
<organism evidence="11 12">
    <name type="scientific">Caenispirillum bisanense</name>
    <dbReference type="NCBI Taxonomy" id="414052"/>
    <lineage>
        <taxon>Bacteria</taxon>
        <taxon>Pseudomonadati</taxon>
        <taxon>Pseudomonadota</taxon>
        <taxon>Alphaproteobacteria</taxon>
        <taxon>Rhodospirillales</taxon>
        <taxon>Novispirillaceae</taxon>
        <taxon>Caenispirillum</taxon>
    </lineage>
</organism>
<dbReference type="Pfam" id="PF00015">
    <property type="entry name" value="MCPsignal"/>
    <property type="match status" value="1"/>
</dbReference>
<dbReference type="SUPFAM" id="SSF47188">
    <property type="entry name" value="Hemerythrin-like"/>
    <property type="match status" value="1"/>
</dbReference>
<evidence type="ECO:0000256" key="8">
    <source>
        <dbReference type="SAM" id="Phobius"/>
    </source>
</evidence>
<proteinExistence type="inferred from homology"/>
<feature type="transmembrane region" description="Helical" evidence="8">
    <location>
        <begin position="13"/>
        <end position="35"/>
    </location>
</feature>
<keyword evidence="8" id="KW-0812">Transmembrane</keyword>